<accession>A0A4Y2D646</accession>
<feature type="compositionally biased region" description="Basic and acidic residues" evidence="1">
    <location>
        <begin position="1"/>
        <end position="41"/>
    </location>
</feature>
<feature type="region of interest" description="Disordered" evidence="1">
    <location>
        <begin position="1"/>
        <end position="67"/>
    </location>
</feature>
<dbReference type="Pfam" id="PF21107">
    <property type="entry name" value="STPRs"/>
    <property type="match status" value="1"/>
</dbReference>
<evidence type="ECO:0000313" key="4">
    <source>
        <dbReference type="Proteomes" id="UP000499080"/>
    </source>
</evidence>
<dbReference type="InterPro" id="IPR048998">
    <property type="entry name" value="STPR"/>
</dbReference>
<reference evidence="3 4" key="1">
    <citation type="journal article" date="2019" name="Sci. Rep.">
        <title>Orb-weaving spider Araneus ventricosus genome elucidates the spidroin gene catalogue.</title>
        <authorList>
            <person name="Kono N."/>
            <person name="Nakamura H."/>
            <person name="Ohtoshi R."/>
            <person name="Moran D.A.P."/>
            <person name="Shinohara A."/>
            <person name="Yoshida Y."/>
            <person name="Fujiwara M."/>
            <person name="Mori M."/>
            <person name="Tomita M."/>
            <person name="Arakawa K."/>
        </authorList>
    </citation>
    <scope>NUCLEOTIDE SEQUENCE [LARGE SCALE GENOMIC DNA]</scope>
</reference>
<feature type="compositionally biased region" description="Basic and acidic residues" evidence="1">
    <location>
        <begin position="54"/>
        <end position="66"/>
    </location>
</feature>
<evidence type="ECO:0000313" key="3">
    <source>
        <dbReference type="EMBL" id="GBM11749.1"/>
    </source>
</evidence>
<keyword evidence="4" id="KW-1185">Reference proteome</keyword>
<protein>
    <recommendedName>
        <fullName evidence="2">STPR domain-containing protein</fullName>
    </recommendedName>
</protein>
<dbReference type="Proteomes" id="UP000499080">
    <property type="component" value="Unassembled WGS sequence"/>
</dbReference>
<feature type="domain" description="STPR" evidence="2">
    <location>
        <begin position="1"/>
        <end position="65"/>
    </location>
</feature>
<name>A0A4Y2D646_ARAVE</name>
<proteinExistence type="predicted"/>
<sequence>MAQHGQDRRAEETEEQRNSRLSDMAQRRQERRAEETEEQRNRRLAVMGQRSQQRRAEETEEQRKENTFLGEPPSFLKLLSWVAFFLKTEHLGVPKLCWEQRDWLPKNGTFGRPEAVLGDNGTGYRKTGLPLSKRKVYGHIRDAKCLLLECEIRKHERKALGLDWKALLKTLL</sequence>
<comment type="caution">
    <text evidence="3">The sequence shown here is derived from an EMBL/GenBank/DDBJ whole genome shotgun (WGS) entry which is preliminary data.</text>
</comment>
<dbReference type="AlphaFoldDB" id="A0A4Y2D646"/>
<evidence type="ECO:0000259" key="2">
    <source>
        <dbReference type="Pfam" id="PF21107"/>
    </source>
</evidence>
<gene>
    <name evidence="3" type="ORF">AVEN_75687_1</name>
</gene>
<dbReference type="OrthoDB" id="10057854at2759"/>
<evidence type="ECO:0000256" key="1">
    <source>
        <dbReference type="SAM" id="MobiDB-lite"/>
    </source>
</evidence>
<dbReference type="EMBL" id="BGPR01000303">
    <property type="protein sequence ID" value="GBM11749.1"/>
    <property type="molecule type" value="Genomic_DNA"/>
</dbReference>
<organism evidence="3 4">
    <name type="scientific">Araneus ventricosus</name>
    <name type="common">Orbweaver spider</name>
    <name type="synonym">Epeira ventricosa</name>
    <dbReference type="NCBI Taxonomy" id="182803"/>
    <lineage>
        <taxon>Eukaryota</taxon>
        <taxon>Metazoa</taxon>
        <taxon>Ecdysozoa</taxon>
        <taxon>Arthropoda</taxon>
        <taxon>Chelicerata</taxon>
        <taxon>Arachnida</taxon>
        <taxon>Araneae</taxon>
        <taxon>Araneomorphae</taxon>
        <taxon>Entelegynae</taxon>
        <taxon>Araneoidea</taxon>
        <taxon>Araneidae</taxon>
        <taxon>Araneus</taxon>
    </lineage>
</organism>